<dbReference type="RefSeq" id="WP_144029596.1">
    <property type="nucleotide sequence ID" value="NZ_CP121102.1"/>
</dbReference>
<reference evidence="1" key="1">
    <citation type="journal article" date="2023" name="J. Vet. Diagn. Invest.">
        <title>Oxytetracycline-resistant Paenibacillus larvae identified in commercial beekeeping operations in Saskatchewan using pooled honey sampling.</title>
        <authorList>
            <person name="Obshta O."/>
            <person name="Zabrodski M.W."/>
            <person name="Soomro T."/>
            <person name="Wilson G."/>
            <person name="Masood F."/>
            <person name="Thebeau J."/>
            <person name="Silva M.C.B."/>
            <person name="Biganski S."/>
            <person name="Kozii I.V."/>
            <person name="Koziy R.V."/>
            <person name="Raza M.F."/>
            <person name="Jose M.S."/>
            <person name="Simko E."/>
            <person name="Wood S.C."/>
        </authorList>
    </citation>
    <scope>NUCLEOTIDE SEQUENCE</scope>
    <source>
        <strain evidence="1">PL001</strain>
    </source>
</reference>
<accession>A0AAP5JV65</accession>
<gene>
    <name evidence="1" type="ORF">P7H09_15365</name>
</gene>
<evidence type="ECO:0000313" key="2">
    <source>
        <dbReference type="Proteomes" id="UP001259239"/>
    </source>
</evidence>
<evidence type="ECO:0000313" key="1">
    <source>
        <dbReference type="EMBL" id="MDT2252596.1"/>
    </source>
</evidence>
<dbReference type="EMBL" id="JARQGV010000004">
    <property type="protein sequence ID" value="MDT2252596.1"/>
    <property type="molecule type" value="Genomic_DNA"/>
</dbReference>
<organism evidence="1 2">
    <name type="scientific">Paenibacillus larvae</name>
    <dbReference type="NCBI Taxonomy" id="1464"/>
    <lineage>
        <taxon>Bacteria</taxon>
        <taxon>Bacillati</taxon>
        <taxon>Bacillota</taxon>
        <taxon>Bacilli</taxon>
        <taxon>Bacillales</taxon>
        <taxon>Paenibacillaceae</taxon>
        <taxon>Paenibacillus</taxon>
    </lineage>
</organism>
<dbReference type="Proteomes" id="UP001259239">
    <property type="component" value="Unassembled WGS sequence"/>
</dbReference>
<reference evidence="1" key="2">
    <citation type="submission" date="2023-03" db="EMBL/GenBank/DDBJ databases">
        <authorList>
            <person name="Obshta O."/>
            <person name="Zabrodski M.W."/>
            <person name="Soomro T."/>
            <person name="Wilson G."/>
            <person name="Masood F."/>
            <person name="Thebeau J."/>
            <person name="Bezerra Da Silva M.C."/>
            <person name="Raza F."/>
            <person name="Biganski S."/>
            <person name="Jose M."/>
            <person name="Camilli M."/>
            <person name="Kozii I.V."/>
            <person name="Kozii R.V."/>
            <person name="Simko E."/>
            <person name="Wood S.C."/>
        </authorList>
    </citation>
    <scope>NUCLEOTIDE SEQUENCE</scope>
    <source>
        <strain evidence="1">PL001</strain>
    </source>
</reference>
<name>A0AAP5JV65_9BACL</name>
<sequence length="102" mass="11973">MSQIKKQVDLSKLCILTDNDNPDYEMILESYRRLEERARCRLSRRLENKRNGHLEKGVSREEVNKLTKMDVIIDDAILTEIYLTVVKEMGFQSKVDEVQSVI</sequence>
<protein>
    <submittedName>
        <fullName evidence="1">Uncharacterized protein</fullName>
    </submittedName>
</protein>
<comment type="caution">
    <text evidence="1">The sequence shown here is derived from an EMBL/GenBank/DDBJ whole genome shotgun (WGS) entry which is preliminary data.</text>
</comment>
<dbReference type="AlphaFoldDB" id="A0AAP5JV65"/>
<proteinExistence type="predicted"/>